<reference evidence="2 3" key="1">
    <citation type="submission" date="2019-03" db="EMBL/GenBank/DDBJ databases">
        <title>Genomic Encyclopedia of Type Strains, Phase IV (KMG-IV): sequencing the most valuable type-strain genomes for metagenomic binning, comparative biology and taxonomic classification.</title>
        <authorList>
            <person name="Goeker M."/>
        </authorList>
    </citation>
    <scope>NUCLEOTIDE SEQUENCE [LARGE SCALE GENOMIC DNA]</scope>
    <source>
        <strain evidence="2 3">DSM 28287</strain>
    </source>
</reference>
<protein>
    <submittedName>
        <fullName evidence="2">Glycosyl hydrolase family 25</fullName>
    </submittedName>
</protein>
<comment type="similarity">
    <text evidence="1">Belongs to the glycosyl hydrolase 25 family.</text>
</comment>
<evidence type="ECO:0000256" key="1">
    <source>
        <dbReference type="ARBA" id="ARBA00010646"/>
    </source>
</evidence>
<dbReference type="GO" id="GO:0003796">
    <property type="term" value="F:lysozyme activity"/>
    <property type="evidence" value="ECO:0007669"/>
    <property type="project" value="InterPro"/>
</dbReference>
<dbReference type="CDD" id="cd06414">
    <property type="entry name" value="GH25_LytC-like"/>
    <property type="match status" value="1"/>
</dbReference>
<gene>
    <name evidence="2" type="ORF">EV211_14111</name>
</gene>
<organism evidence="2 3">
    <name type="scientific">Aminicella lysinilytica</name>
    <dbReference type="NCBI Taxonomy" id="433323"/>
    <lineage>
        <taxon>Bacteria</taxon>
        <taxon>Bacillati</taxon>
        <taxon>Bacillota</taxon>
        <taxon>Clostridia</taxon>
        <taxon>Peptostreptococcales</taxon>
        <taxon>Anaerovoracaceae</taxon>
        <taxon>Aminicella</taxon>
    </lineage>
</organism>
<dbReference type="GO" id="GO:0009253">
    <property type="term" value="P:peptidoglycan catabolic process"/>
    <property type="evidence" value="ECO:0007669"/>
    <property type="project" value="InterPro"/>
</dbReference>
<sequence>MGAMSYRKEKRKRRKRSKRLLLSGKSKATLVLAAILAIILIVFIFCVLFVVVGTYKGLGNRVDIPVNQYEQSGYYYQNGFRMYGDDDYESTIGIDVSTYQGEIDWEKVKSDGVDFAIIRVGYSGSDSGNISIDSRFKENIENARKAGVKVGVYFFSQAITTDEAVAEAKFVIRHIRRKGVTYPVVYDMEHMDGDRISQLTDNERTKVTDAFCTIIKNNGYTPMVYGNQRWLLNEIDLSYLTKYDTWLAHYSTSTAYPYTFKMWQYSNEGKVSGIRNHVDLNICYIKK</sequence>
<dbReference type="GO" id="GO:0016052">
    <property type="term" value="P:carbohydrate catabolic process"/>
    <property type="evidence" value="ECO:0007669"/>
    <property type="project" value="TreeGrafter"/>
</dbReference>
<dbReference type="EMBL" id="SNXO01000041">
    <property type="protein sequence ID" value="TDP49874.1"/>
    <property type="molecule type" value="Genomic_DNA"/>
</dbReference>
<proteinExistence type="inferred from homology"/>
<keyword evidence="2" id="KW-0378">Hydrolase</keyword>
<dbReference type="PANTHER" id="PTHR34135">
    <property type="entry name" value="LYSOZYME"/>
    <property type="match status" value="1"/>
</dbReference>
<dbReference type="Proteomes" id="UP000295500">
    <property type="component" value="Unassembled WGS sequence"/>
</dbReference>
<dbReference type="Pfam" id="PF01183">
    <property type="entry name" value="Glyco_hydro_25"/>
    <property type="match status" value="1"/>
</dbReference>
<dbReference type="AlphaFoldDB" id="A0A4R6PY20"/>
<dbReference type="OrthoDB" id="9783374at2"/>
<dbReference type="Gene3D" id="3.20.20.80">
    <property type="entry name" value="Glycosidases"/>
    <property type="match status" value="1"/>
</dbReference>
<accession>A0A4R6PY20</accession>
<keyword evidence="3" id="KW-1185">Reference proteome</keyword>
<dbReference type="GO" id="GO:0016998">
    <property type="term" value="P:cell wall macromolecule catabolic process"/>
    <property type="evidence" value="ECO:0007669"/>
    <property type="project" value="InterPro"/>
</dbReference>
<evidence type="ECO:0000313" key="3">
    <source>
        <dbReference type="Proteomes" id="UP000295500"/>
    </source>
</evidence>
<evidence type="ECO:0000313" key="2">
    <source>
        <dbReference type="EMBL" id="TDP49874.1"/>
    </source>
</evidence>
<dbReference type="InterPro" id="IPR002053">
    <property type="entry name" value="Glyco_hydro_25"/>
</dbReference>
<comment type="caution">
    <text evidence="2">The sequence shown here is derived from an EMBL/GenBank/DDBJ whole genome shotgun (WGS) entry which is preliminary data.</text>
</comment>
<dbReference type="PANTHER" id="PTHR34135:SF2">
    <property type="entry name" value="LYSOZYME"/>
    <property type="match status" value="1"/>
</dbReference>
<dbReference type="SUPFAM" id="SSF51445">
    <property type="entry name" value="(Trans)glycosidases"/>
    <property type="match status" value="1"/>
</dbReference>
<dbReference type="PROSITE" id="PS51904">
    <property type="entry name" value="GLYCOSYL_HYDROL_F25_2"/>
    <property type="match status" value="1"/>
</dbReference>
<dbReference type="InterPro" id="IPR017853">
    <property type="entry name" value="GH"/>
</dbReference>
<name>A0A4R6PY20_9FIRM</name>